<reference evidence="4" key="1">
    <citation type="submission" date="2019-06" db="EMBL/GenBank/DDBJ databases">
        <authorList>
            <person name="Zheng W."/>
        </authorList>
    </citation>
    <scope>NUCLEOTIDE SEQUENCE</scope>
    <source>
        <strain evidence="4">QDHG01</strain>
    </source>
</reference>
<feature type="compositionally biased region" description="Polar residues" evidence="1">
    <location>
        <begin position="1135"/>
        <end position="1169"/>
    </location>
</feature>
<dbReference type="GO" id="GO:0035725">
    <property type="term" value="P:sodium ion transmembrane transport"/>
    <property type="evidence" value="ECO:0007669"/>
    <property type="project" value="TreeGrafter"/>
</dbReference>
<keyword evidence="2" id="KW-0812">Transmembrane</keyword>
<dbReference type="Pfam" id="PF00027">
    <property type="entry name" value="cNMP_binding"/>
    <property type="match status" value="2"/>
</dbReference>
<evidence type="ECO:0000256" key="1">
    <source>
        <dbReference type="SAM" id="MobiDB-lite"/>
    </source>
</evidence>
<dbReference type="Gene3D" id="2.60.120.10">
    <property type="entry name" value="Jelly Rolls"/>
    <property type="match status" value="2"/>
</dbReference>
<keyword evidence="5" id="KW-1185">Reference proteome</keyword>
<evidence type="ECO:0000259" key="3">
    <source>
        <dbReference type="PROSITE" id="PS50042"/>
    </source>
</evidence>
<evidence type="ECO:0000313" key="4">
    <source>
        <dbReference type="EMBL" id="TNV87375.1"/>
    </source>
</evidence>
<dbReference type="InterPro" id="IPR018490">
    <property type="entry name" value="cNMP-bd_dom_sf"/>
</dbReference>
<feature type="transmembrane region" description="Helical" evidence="2">
    <location>
        <begin position="12"/>
        <end position="37"/>
    </location>
</feature>
<feature type="compositionally biased region" description="Polar residues" evidence="1">
    <location>
        <begin position="653"/>
        <end position="666"/>
    </location>
</feature>
<dbReference type="GO" id="GO:0003254">
    <property type="term" value="P:regulation of membrane depolarization"/>
    <property type="evidence" value="ECO:0007669"/>
    <property type="project" value="TreeGrafter"/>
</dbReference>
<feature type="region of interest" description="Disordered" evidence="1">
    <location>
        <begin position="1135"/>
        <end position="1244"/>
    </location>
</feature>
<accession>A0A8J8P789</accession>
<dbReference type="Proteomes" id="UP000785679">
    <property type="component" value="Unassembled WGS sequence"/>
</dbReference>
<sequence>MVPATSHQAIVVSILVILSEFIHAHILGTIEVVLLALNRKSSKFSEQIEFATSTMKNMKIPRELQNKIVLYMIMKQNDLDAQKELDNLMSMISPNLKTQITQHLFLNALQSISYFSNQVDLIDFILNEIDALQFMPEDFIIKQGQKATHMYILASGECDVLVKDQNKKETIISTIGPGTLFGEVALLFGTKRTCSIKSREQCSVGALSEEFFASLVQIYPDIEKNLRENTKKYKDHWKLFQINTLEQVPYFKGLSFAKREEIHYKLQQENFEKGAQIIQKDQECTDVIFVVSGQMDLIIEKEGKEYFLDSLGPGCTLGAYSIFNETPFVFGAKARTNVSLLLLSRDDLLDMADQFDELALLIEVRTEFLLNYDVPQCDYTHPFDFLRGIDGYSKLDHRELLKRSIRKTIVLNQAREQKKIKMVEIINALKEMKKRQSLGMDTKELLLGLKQPGQTLFQFGGPGGGPFSSNFAPTHGKQAGNAYVGFRQQDSMVKDAKGGRGQPLFGVQKKATLFGQAGNRDEDQGNGQSRRMFSLRRLNTNDQGEATPFHQDINLLKTNLGIVQKDVKRVIEMLSMLCGSQIEVGKLSPDSSSLREISPSLHNSRGQEQNISPQDISLIINQQNLLPLSRKNTEKKSGSNSQRNTTDDKNAESKLNQPSYRMQMTNIEEENSDSLKSSMIESDDSHHRSKQKVPQKHNTVVSRENSILDQSIEEKSDKRRLILNNKESLDILKVEIDQNDTQDQLSSGDVTVKVAQDFILEQITPQVQPLEMSLMNHSQSTHNFSEGISPIPDSGSNLISGQAPSDRIPHVIQKFFNNKITYMKSTYKKPDPLIQDALYENTSASYSEPQKALSSNKASKATPKFTEFAKPYQVPMPIEQSIQISSEYPKGAIMAPGSEGGQNGKRITQDIMQLVMNIKAIKDAKQNTRMSGGIQMTQKDQIQNQLMQPIQIDVPNRMSAPYENQQRTGTGIDNLINAGQVNNIMMDFKNQIENEDKVRKSRNDDVYQLGIAAQRKYIETLNSSASGTNGSLNNSVERLQAENDVRNQWWTQGPHESYSMSNQRNNQDLLKKDYKSELEDAQKNEGNIRKSRHSPHSKNLSEKNLVKHEISGFTPILYDNSVTSTQDLKNSDIIQSGTQAPQFDQKATTWGESDQTKTSQKQIASTTKNTKVRPQLETEFVSSQGLNQIASPSSLSNQNPTKKSSNKSLGFHLNLPANPFSPTQLTDTKDIPKVDTTTNQKKPQIANPMQLQSRSRLSLLINGGGGSILPTEESSAIERKSKIATQEEIDMMIEQELQRKV</sequence>
<feature type="compositionally biased region" description="Polar residues" evidence="1">
    <location>
        <begin position="589"/>
        <end position="612"/>
    </location>
</feature>
<evidence type="ECO:0000313" key="5">
    <source>
        <dbReference type="Proteomes" id="UP000785679"/>
    </source>
</evidence>
<proteinExistence type="predicted"/>
<name>A0A8J8P789_HALGN</name>
<dbReference type="PANTHER" id="PTHR45689:SF5">
    <property type="entry name" value="I[[H]] CHANNEL, ISOFORM E"/>
    <property type="match status" value="1"/>
</dbReference>
<dbReference type="InterPro" id="IPR014710">
    <property type="entry name" value="RmlC-like_jellyroll"/>
</dbReference>
<gene>
    <name evidence="4" type="ORF">FGO68_gene10041</name>
</gene>
<dbReference type="PROSITE" id="PS50042">
    <property type="entry name" value="CNMP_BINDING_3"/>
    <property type="match status" value="2"/>
</dbReference>
<feature type="compositionally biased region" description="Polar residues" evidence="1">
    <location>
        <begin position="1180"/>
        <end position="1208"/>
    </location>
</feature>
<keyword evidence="2" id="KW-1133">Transmembrane helix</keyword>
<evidence type="ECO:0000256" key="2">
    <source>
        <dbReference type="SAM" id="Phobius"/>
    </source>
</evidence>
<dbReference type="SUPFAM" id="SSF51206">
    <property type="entry name" value="cAMP-binding domain-like"/>
    <property type="match status" value="2"/>
</dbReference>
<feature type="domain" description="Cyclic nucleotide-binding" evidence="3">
    <location>
        <begin position="250"/>
        <end position="348"/>
    </location>
</feature>
<comment type="caution">
    <text evidence="4">The sequence shown here is derived from an EMBL/GenBank/DDBJ whole genome shotgun (WGS) entry which is preliminary data.</text>
</comment>
<dbReference type="PROSITE" id="PS00888">
    <property type="entry name" value="CNMP_BINDING_1"/>
    <property type="match status" value="1"/>
</dbReference>
<feature type="region of interest" description="Disordered" evidence="1">
    <location>
        <begin position="585"/>
        <end position="612"/>
    </location>
</feature>
<dbReference type="EMBL" id="RRYP01000474">
    <property type="protein sequence ID" value="TNV87375.1"/>
    <property type="molecule type" value="Genomic_DNA"/>
</dbReference>
<dbReference type="GO" id="GO:0098855">
    <property type="term" value="C:HCN channel complex"/>
    <property type="evidence" value="ECO:0007669"/>
    <property type="project" value="TreeGrafter"/>
</dbReference>
<dbReference type="OrthoDB" id="312042at2759"/>
<feature type="compositionally biased region" description="Basic and acidic residues" evidence="1">
    <location>
        <begin position="1079"/>
        <end position="1088"/>
    </location>
</feature>
<dbReference type="GO" id="GO:0005249">
    <property type="term" value="F:voltage-gated potassium channel activity"/>
    <property type="evidence" value="ECO:0007669"/>
    <property type="project" value="TreeGrafter"/>
</dbReference>
<dbReference type="PANTHER" id="PTHR45689">
    <property type="entry name" value="I[[H]] CHANNEL, ISOFORM E"/>
    <property type="match status" value="1"/>
</dbReference>
<dbReference type="SMART" id="SM00100">
    <property type="entry name" value="cNMP"/>
    <property type="match status" value="2"/>
</dbReference>
<feature type="domain" description="Cyclic nucleotide-binding" evidence="3">
    <location>
        <begin position="125"/>
        <end position="233"/>
    </location>
</feature>
<feature type="region of interest" description="Disordered" evidence="1">
    <location>
        <begin position="628"/>
        <end position="703"/>
    </location>
</feature>
<organism evidence="4 5">
    <name type="scientific">Halteria grandinella</name>
    <dbReference type="NCBI Taxonomy" id="5974"/>
    <lineage>
        <taxon>Eukaryota</taxon>
        <taxon>Sar</taxon>
        <taxon>Alveolata</taxon>
        <taxon>Ciliophora</taxon>
        <taxon>Intramacronucleata</taxon>
        <taxon>Spirotrichea</taxon>
        <taxon>Stichotrichia</taxon>
        <taxon>Sporadotrichida</taxon>
        <taxon>Halteriidae</taxon>
        <taxon>Halteria</taxon>
    </lineage>
</organism>
<dbReference type="InterPro" id="IPR018488">
    <property type="entry name" value="cNMP-bd_CS"/>
</dbReference>
<keyword evidence="2" id="KW-0472">Membrane</keyword>
<protein>
    <recommendedName>
        <fullName evidence="3">Cyclic nucleotide-binding domain-containing protein</fullName>
    </recommendedName>
</protein>
<feature type="region of interest" description="Disordered" evidence="1">
    <location>
        <begin position="1079"/>
        <end position="1104"/>
    </location>
</feature>
<dbReference type="InterPro" id="IPR051413">
    <property type="entry name" value="K/Na_HCN_channel"/>
</dbReference>
<dbReference type="CDD" id="cd00038">
    <property type="entry name" value="CAP_ED"/>
    <property type="match status" value="2"/>
</dbReference>
<dbReference type="InterPro" id="IPR000595">
    <property type="entry name" value="cNMP-bd_dom"/>
</dbReference>